<evidence type="ECO:0000313" key="1">
    <source>
        <dbReference type="EMBL" id="GAA5813680.1"/>
    </source>
</evidence>
<comment type="caution">
    <text evidence="1">The sequence shown here is derived from an EMBL/GenBank/DDBJ whole genome shotgun (WGS) entry which is preliminary data.</text>
</comment>
<dbReference type="Proteomes" id="UP001473302">
    <property type="component" value="Unassembled WGS sequence"/>
</dbReference>
<dbReference type="EMBL" id="BAABUK010000018">
    <property type="protein sequence ID" value="GAA5813680.1"/>
    <property type="molecule type" value="Genomic_DNA"/>
</dbReference>
<proteinExistence type="predicted"/>
<evidence type="ECO:0000313" key="2">
    <source>
        <dbReference type="Proteomes" id="UP001473302"/>
    </source>
</evidence>
<protein>
    <submittedName>
        <fullName evidence="1">Uncharacterized protein</fullName>
    </submittedName>
</protein>
<organism evidence="1 2">
    <name type="scientific">Mucor flavus</name>
    <dbReference type="NCBI Taxonomy" id="439312"/>
    <lineage>
        <taxon>Eukaryota</taxon>
        <taxon>Fungi</taxon>
        <taxon>Fungi incertae sedis</taxon>
        <taxon>Mucoromycota</taxon>
        <taxon>Mucoromycotina</taxon>
        <taxon>Mucoromycetes</taxon>
        <taxon>Mucorales</taxon>
        <taxon>Mucorineae</taxon>
        <taxon>Mucoraceae</taxon>
        <taxon>Mucor</taxon>
    </lineage>
</organism>
<keyword evidence="2" id="KW-1185">Reference proteome</keyword>
<reference evidence="1 2" key="1">
    <citation type="submission" date="2024-04" db="EMBL/GenBank/DDBJ databases">
        <title>genome sequences of Mucor flavus KT1a and Helicostylum pulchrum KT1b strains isolated from the surface of a dry-aged beef.</title>
        <authorList>
            <person name="Toyotome T."/>
            <person name="Hosono M."/>
            <person name="Torimaru M."/>
            <person name="Fukuda K."/>
            <person name="Mikami N."/>
        </authorList>
    </citation>
    <scope>NUCLEOTIDE SEQUENCE [LARGE SCALE GENOMIC DNA]</scope>
    <source>
        <strain evidence="1 2">KT1a</strain>
    </source>
</reference>
<name>A0ABP9Z3J1_9FUNG</name>
<gene>
    <name evidence="1" type="ORF">MFLAVUS_007166</name>
</gene>
<sequence length="83" mass="9317">MLPRFVDTASSSRYRLTDTLLFDLKYFPDGLATTRITCHELYDLDLGAGHRPPTGNSDLDLDVIRPVNNPFVLGLCTAICRPY</sequence>
<accession>A0ABP9Z3J1</accession>